<feature type="region of interest" description="Disordered" evidence="1">
    <location>
        <begin position="586"/>
        <end position="608"/>
    </location>
</feature>
<dbReference type="Pfam" id="PF15734">
    <property type="entry name" value="MIIP"/>
    <property type="match status" value="1"/>
</dbReference>
<dbReference type="GO" id="GO:0010972">
    <property type="term" value="P:negative regulation of G2/M transition of mitotic cell cycle"/>
    <property type="evidence" value="ECO:0007669"/>
    <property type="project" value="InterPro"/>
</dbReference>
<name>A0AAN9AUN8_9CAEN</name>
<protein>
    <submittedName>
        <fullName evidence="2">Uncharacterized protein</fullName>
    </submittedName>
</protein>
<evidence type="ECO:0000313" key="2">
    <source>
        <dbReference type="EMBL" id="KAK7093583.1"/>
    </source>
</evidence>
<feature type="compositionally biased region" description="Polar residues" evidence="1">
    <location>
        <begin position="95"/>
        <end position="105"/>
    </location>
</feature>
<sequence>MAAAPDLQKQCHELLNKLKTNQATLKQSLNLDKENQPSSLENNLQTRRAEQKPEYARQKLKSIMKNGKSVGSDGTRPKSGSAGDKSRTSFRERTITSALLAQSSSKDSEVTGKSRSCKSGKSTVIQGEQKFDALPDNDAMQDYFESRTSSSFMEGGKDSFLGAVSTEDNTRPQPSAKPLTPNSVRRRRIIDQNVHVESKLSATDLQELERNVRGLNFSYSEALADDDTFGKSGQEQHTADNQNNSATAEQDAKEASLAYHKSLLDGGNNRQLNNFIKDTTIKPKSLLNSTQSYSSSYSKQGPGVSFQSTSSASSNGALFRSQAKERHLLGYDWIAALVHSDAGMVDESESYFREMQEFRRSNRDECCNTFYMEGPFTLTESEPPEVEQAIKDTKVKPFTVNERLFTVPVTENLLGEPIDKGDNESRKLEPTKDIPRFVRVSIPRATLQMPYKRRPHRRRSFDASDSCSLTEHCLMGWNAVSPAMLPTASGISLTDAVAGINPKHATTMAEAEKAAATFHWPLLENPRPRVTPDSLPNWRKHYMDTTNNFPHPNSSTLSLSASVGGGPGNLRQKTNALLDSTYSMMYEMQKARDQREDDRRRQTGKAAS</sequence>
<feature type="compositionally biased region" description="Basic and acidic residues" evidence="1">
    <location>
        <begin position="589"/>
        <end position="601"/>
    </location>
</feature>
<dbReference type="Proteomes" id="UP001374579">
    <property type="component" value="Unassembled WGS sequence"/>
</dbReference>
<comment type="caution">
    <text evidence="2">The sequence shown here is derived from an EMBL/GenBank/DDBJ whole genome shotgun (WGS) entry which is preliminary data.</text>
</comment>
<dbReference type="AlphaFoldDB" id="A0AAN9AUN8"/>
<feature type="compositionally biased region" description="Polar residues" evidence="1">
    <location>
        <begin position="28"/>
        <end position="46"/>
    </location>
</feature>
<proteinExistence type="predicted"/>
<accession>A0AAN9AUN8</accession>
<feature type="compositionally biased region" description="Basic and acidic residues" evidence="1">
    <location>
        <begin position="84"/>
        <end position="94"/>
    </location>
</feature>
<feature type="compositionally biased region" description="Polar residues" evidence="1">
    <location>
        <begin position="113"/>
        <end position="123"/>
    </location>
</feature>
<feature type="region of interest" description="Disordered" evidence="1">
    <location>
        <begin position="291"/>
        <end position="312"/>
    </location>
</feature>
<gene>
    <name evidence="2" type="ORF">V1264_007307</name>
</gene>
<feature type="region of interest" description="Disordered" evidence="1">
    <location>
        <begin position="226"/>
        <end position="254"/>
    </location>
</feature>
<dbReference type="GO" id="GO:0030336">
    <property type="term" value="P:negative regulation of cell migration"/>
    <property type="evidence" value="ECO:0007669"/>
    <property type="project" value="InterPro"/>
</dbReference>
<dbReference type="EMBL" id="JBAMIC010000019">
    <property type="protein sequence ID" value="KAK7093583.1"/>
    <property type="molecule type" value="Genomic_DNA"/>
</dbReference>
<feature type="compositionally biased region" description="Low complexity" evidence="1">
    <location>
        <begin position="291"/>
        <end position="300"/>
    </location>
</feature>
<dbReference type="InterPro" id="IPR031466">
    <property type="entry name" value="MIIP"/>
</dbReference>
<feature type="region of interest" description="Disordered" evidence="1">
    <location>
        <begin position="148"/>
        <end position="184"/>
    </location>
</feature>
<reference evidence="2 3" key="1">
    <citation type="submission" date="2024-02" db="EMBL/GenBank/DDBJ databases">
        <title>Chromosome-scale genome assembly of the rough periwinkle Littorina saxatilis.</title>
        <authorList>
            <person name="De Jode A."/>
            <person name="Faria R."/>
            <person name="Formenti G."/>
            <person name="Sims Y."/>
            <person name="Smith T.P."/>
            <person name="Tracey A."/>
            <person name="Wood J.M.D."/>
            <person name="Zagrodzka Z.B."/>
            <person name="Johannesson K."/>
            <person name="Butlin R.K."/>
            <person name="Leder E.H."/>
        </authorList>
    </citation>
    <scope>NUCLEOTIDE SEQUENCE [LARGE SCALE GENOMIC DNA]</scope>
    <source>
        <strain evidence="2">Snail1</strain>
        <tissue evidence="2">Muscle</tissue>
    </source>
</reference>
<dbReference type="PANTHER" id="PTHR34831:SF1">
    <property type="entry name" value="MIGRATION AND INVASION-INHIBITORY PROTEIN"/>
    <property type="match status" value="1"/>
</dbReference>
<evidence type="ECO:0000313" key="3">
    <source>
        <dbReference type="Proteomes" id="UP001374579"/>
    </source>
</evidence>
<evidence type="ECO:0000256" key="1">
    <source>
        <dbReference type="SAM" id="MobiDB-lite"/>
    </source>
</evidence>
<keyword evidence="3" id="KW-1185">Reference proteome</keyword>
<feature type="compositionally biased region" description="Polar residues" evidence="1">
    <location>
        <begin position="231"/>
        <end position="248"/>
    </location>
</feature>
<dbReference type="PANTHER" id="PTHR34831">
    <property type="entry name" value="MIGRATION AND INVASION-INHIBITORY PROTEIN"/>
    <property type="match status" value="1"/>
</dbReference>
<feature type="region of interest" description="Disordered" evidence="1">
    <location>
        <begin position="28"/>
        <end position="123"/>
    </location>
</feature>
<organism evidence="2 3">
    <name type="scientific">Littorina saxatilis</name>
    <dbReference type="NCBI Taxonomy" id="31220"/>
    <lineage>
        <taxon>Eukaryota</taxon>
        <taxon>Metazoa</taxon>
        <taxon>Spiralia</taxon>
        <taxon>Lophotrochozoa</taxon>
        <taxon>Mollusca</taxon>
        <taxon>Gastropoda</taxon>
        <taxon>Caenogastropoda</taxon>
        <taxon>Littorinimorpha</taxon>
        <taxon>Littorinoidea</taxon>
        <taxon>Littorinidae</taxon>
        <taxon>Littorina</taxon>
    </lineage>
</organism>
<feature type="compositionally biased region" description="Basic and acidic residues" evidence="1">
    <location>
        <begin position="47"/>
        <end position="57"/>
    </location>
</feature>